<dbReference type="EMBL" id="FLUM01000003">
    <property type="protein sequence ID" value="SBW03632.1"/>
    <property type="molecule type" value="Genomic_DNA"/>
</dbReference>
<dbReference type="RefSeq" id="WP_296942616.1">
    <property type="nucleotide sequence ID" value="NZ_LT599032.1"/>
</dbReference>
<reference evidence="2" key="1">
    <citation type="submission" date="2016-04" db="EMBL/GenBank/DDBJ databases">
        <authorList>
            <person name="Evans L.H."/>
            <person name="Alamgir A."/>
            <person name="Owens N."/>
            <person name="Weber N.D."/>
            <person name="Virtaneva K."/>
            <person name="Barbian K."/>
            <person name="Babar A."/>
            <person name="Rosenke K."/>
        </authorList>
    </citation>
    <scope>NUCLEOTIDE SEQUENCE</scope>
    <source>
        <strain evidence="2">86-1</strain>
    </source>
</reference>
<organism evidence="2">
    <name type="scientific">uncultured Dysgonomonas sp</name>
    <dbReference type="NCBI Taxonomy" id="206096"/>
    <lineage>
        <taxon>Bacteria</taxon>
        <taxon>Pseudomonadati</taxon>
        <taxon>Bacteroidota</taxon>
        <taxon>Bacteroidia</taxon>
        <taxon>Bacteroidales</taxon>
        <taxon>Dysgonomonadaceae</taxon>
        <taxon>Dysgonomonas</taxon>
        <taxon>environmental samples</taxon>
    </lineage>
</organism>
<gene>
    <name evidence="2" type="ORF">KL86DYS1_30627</name>
</gene>
<proteinExistence type="predicted"/>
<dbReference type="PROSITE" id="PS51257">
    <property type="entry name" value="PROKAR_LIPOPROTEIN"/>
    <property type="match status" value="1"/>
</dbReference>
<dbReference type="Gene3D" id="2.60.40.2340">
    <property type="match status" value="1"/>
</dbReference>
<accession>A0A212JWA5</accession>
<name>A0A212JWA5_9BACT</name>
<keyword evidence="1" id="KW-0732">Signal</keyword>
<evidence type="ECO:0000313" key="2">
    <source>
        <dbReference type="EMBL" id="SBW03632.1"/>
    </source>
</evidence>
<evidence type="ECO:0000256" key="1">
    <source>
        <dbReference type="SAM" id="SignalP"/>
    </source>
</evidence>
<dbReference type="AlphaFoldDB" id="A0A212JWA5"/>
<evidence type="ECO:0008006" key="3">
    <source>
        <dbReference type="Google" id="ProtNLM"/>
    </source>
</evidence>
<feature type="signal peptide" evidence="1">
    <location>
        <begin position="1"/>
        <end position="20"/>
    </location>
</feature>
<sequence length="134" mass="14898">MKTKIIYLFALISAILMVSCEDYPVDDKGLLITDKATCYMSSFNLLGSDNQSVLVRVPTYSNGDIDTINCTVKAVAKYGTNLTHVKPYCGVTDDITVTPSMGKWIDFSTPHKFTLISGNRKIKKEYTITVTIQE</sequence>
<protein>
    <recommendedName>
        <fullName evidence="3">Lipoprotein</fullName>
    </recommendedName>
</protein>
<feature type="chain" id="PRO_5013278982" description="Lipoprotein" evidence="1">
    <location>
        <begin position="21"/>
        <end position="134"/>
    </location>
</feature>